<dbReference type="EMBL" id="CAJVPW010004329">
    <property type="protein sequence ID" value="CAG8538781.1"/>
    <property type="molecule type" value="Genomic_DNA"/>
</dbReference>
<gene>
    <name evidence="1" type="ORF">SPELUC_LOCUS4705</name>
</gene>
<comment type="caution">
    <text evidence="1">The sequence shown here is derived from an EMBL/GenBank/DDBJ whole genome shotgun (WGS) entry which is preliminary data.</text>
</comment>
<dbReference type="Proteomes" id="UP000789366">
    <property type="component" value="Unassembled WGS sequence"/>
</dbReference>
<sequence>MESDNKGLRLNIPKHVPNLVAKLIDRCLHAQTNKRPTSEEISNIVVMWNDEISKNGSTEFVKQIKMADEILNDFSSFHSEIHSEAVYMSRQFDPLNTKDINMQFNHLDNQGEQKNSESIIKIDPLSIDDVENINHNKIINKRSDEREDSKGVVALGLSII</sequence>
<accession>A0ACA9LLV9</accession>
<protein>
    <submittedName>
        <fullName evidence="1">18186_t:CDS:1</fullName>
    </submittedName>
</protein>
<organism evidence="1 2">
    <name type="scientific">Cetraspora pellucida</name>
    <dbReference type="NCBI Taxonomy" id="1433469"/>
    <lineage>
        <taxon>Eukaryota</taxon>
        <taxon>Fungi</taxon>
        <taxon>Fungi incertae sedis</taxon>
        <taxon>Mucoromycota</taxon>
        <taxon>Glomeromycotina</taxon>
        <taxon>Glomeromycetes</taxon>
        <taxon>Diversisporales</taxon>
        <taxon>Gigasporaceae</taxon>
        <taxon>Cetraspora</taxon>
    </lineage>
</organism>
<reference evidence="1" key="1">
    <citation type="submission" date="2021-06" db="EMBL/GenBank/DDBJ databases">
        <authorList>
            <person name="Kallberg Y."/>
            <person name="Tangrot J."/>
            <person name="Rosling A."/>
        </authorList>
    </citation>
    <scope>NUCLEOTIDE SEQUENCE</scope>
    <source>
        <strain evidence="1">28 12/20/2015</strain>
    </source>
</reference>
<proteinExistence type="predicted"/>
<evidence type="ECO:0000313" key="2">
    <source>
        <dbReference type="Proteomes" id="UP000789366"/>
    </source>
</evidence>
<keyword evidence="2" id="KW-1185">Reference proteome</keyword>
<evidence type="ECO:0000313" key="1">
    <source>
        <dbReference type="EMBL" id="CAG8538781.1"/>
    </source>
</evidence>
<name>A0ACA9LLV9_9GLOM</name>